<dbReference type="Ensembl" id="ENSHHUT00000058698.1">
    <property type="protein sequence ID" value="ENSHHUP00000056742.1"/>
    <property type="gene ID" value="ENSHHUG00000033848.1"/>
</dbReference>
<evidence type="ECO:0000313" key="2">
    <source>
        <dbReference type="Proteomes" id="UP000314982"/>
    </source>
</evidence>
<organism evidence="1 2">
    <name type="scientific">Hucho hucho</name>
    <name type="common">huchen</name>
    <dbReference type="NCBI Taxonomy" id="62062"/>
    <lineage>
        <taxon>Eukaryota</taxon>
        <taxon>Metazoa</taxon>
        <taxon>Chordata</taxon>
        <taxon>Craniata</taxon>
        <taxon>Vertebrata</taxon>
        <taxon>Euteleostomi</taxon>
        <taxon>Actinopterygii</taxon>
        <taxon>Neopterygii</taxon>
        <taxon>Teleostei</taxon>
        <taxon>Protacanthopterygii</taxon>
        <taxon>Salmoniformes</taxon>
        <taxon>Salmonidae</taxon>
        <taxon>Salmoninae</taxon>
        <taxon>Hucho</taxon>
    </lineage>
</organism>
<reference evidence="1" key="2">
    <citation type="submission" date="2025-08" db="UniProtKB">
        <authorList>
            <consortium name="Ensembl"/>
        </authorList>
    </citation>
    <scope>IDENTIFICATION</scope>
</reference>
<evidence type="ECO:0000313" key="1">
    <source>
        <dbReference type="Ensembl" id="ENSHHUP00000056742.1"/>
    </source>
</evidence>
<accession>A0A4W5P0B6</accession>
<dbReference type="GeneTree" id="ENSGT00390000016237"/>
<reference evidence="1" key="3">
    <citation type="submission" date="2025-09" db="UniProtKB">
        <authorList>
            <consortium name="Ensembl"/>
        </authorList>
    </citation>
    <scope>IDENTIFICATION</scope>
</reference>
<name>A0A4W5P0B6_9TELE</name>
<keyword evidence="2" id="KW-1185">Reference proteome</keyword>
<sequence>MHFSLMYCLRFRPQVTRSGEYVFPLDSPHKKPYEVLVLGRYRGCGHHSHSSLRMTELPMEEQRVIVSVPSALHSHKPSLSGGRGGEVLLNVLLIRQRKPGRQGFLHCRRSRYCVCHHGNVGHAIETLPLQP</sequence>
<dbReference type="Proteomes" id="UP000314982">
    <property type="component" value="Unassembled WGS sequence"/>
</dbReference>
<dbReference type="AlphaFoldDB" id="A0A4W5P0B6"/>
<protein>
    <submittedName>
        <fullName evidence="1">Methyltransferase 4, N6-adenosine</fullName>
    </submittedName>
</protein>
<proteinExistence type="predicted"/>
<reference evidence="2" key="1">
    <citation type="submission" date="2018-06" db="EMBL/GenBank/DDBJ databases">
        <title>Genome assembly of Danube salmon.</title>
        <authorList>
            <person name="Macqueen D.J."/>
            <person name="Gundappa M.K."/>
        </authorList>
    </citation>
    <scope>NUCLEOTIDE SEQUENCE [LARGE SCALE GENOMIC DNA]</scope>
</reference>